<evidence type="ECO:0000313" key="3">
    <source>
        <dbReference type="Proteomes" id="UP001501371"/>
    </source>
</evidence>
<feature type="transmembrane region" description="Helical" evidence="1">
    <location>
        <begin position="100"/>
        <end position="117"/>
    </location>
</feature>
<evidence type="ECO:0008006" key="4">
    <source>
        <dbReference type="Google" id="ProtNLM"/>
    </source>
</evidence>
<accession>A0ABN1VCU1</accession>
<name>A0ABN1VCU1_9ACTN</name>
<evidence type="ECO:0000313" key="2">
    <source>
        <dbReference type="EMBL" id="GAA1203038.1"/>
    </source>
</evidence>
<evidence type="ECO:0000256" key="1">
    <source>
        <dbReference type="SAM" id="Phobius"/>
    </source>
</evidence>
<reference evidence="2 3" key="1">
    <citation type="journal article" date="2019" name="Int. J. Syst. Evol. Microbiol.">
        <title>The Global Catalogue of Microorganisms (GCM) 10K type strain sequencing project: providing services to taxonomists for standard genome sequencing and annotation.</title>
        <authorList>
            <consortium name="The Broad Institute Genomics Platform"/>
            <consortium name="The Broad Institute Genome Sequencing Center for Infectious Disease"/>
            <person name="Wu L."/>
            <person name="Ma J."/>
        </authorList>
    </citation>
    <scope>NUCLEOTIDE SEQUENCE [LARGE SCALE GENOMIC DNA]</scope>
    <source>
        <strain evidence="2 3">JCM 12696</strain>
    </source>
</reference>
<keyword evidence="3" id="KW-1185">Reference proteome</keyword>
<comment type="caution">
    <text evidence="2">The sequence shown here is derived from an EMBL/GenBank/DDBJ whole genome shotgun (WGS) entry which is preliminary data.</text>
</comment>
<dbReference type="EMBL" id="BAAAKV010000148">
    <property type="protein sequence ID" value="GAA1203038.1"/>
    <property type="molecule type" value="Genomic_DNA"/>
</dbReference>
<gene>
    <name evidence="2" type="ORF">GCM10009654_68560</name>
</gene>
<dbReference type="Proteomes" id="UP001501371">
    <property type="component" value="Unassembled WGS sequence"/>
</dbReference>
<feature type="transmembrane region" description="Helical" evidence="1">
    <location>
        <begin position="137"/>
        <end position="155"/>
    </location>
</feature>
<sequence>MVAVPQEPKLLEPLSSVVGGFLRILTGLVAAAFILSLFSGVRIGWGSSNGCVTASWVNGSSTDTSALFSSKEGAQVSVIPEYCAADMDGYQRILNVLSELPSALLLIGGLILLNMLLKAAARNGIYTLQTANRVRVLSWWLLVGSVLAEIIQANAQTALLDTLTTEAPYTAVSWLNAWTPPYLAVLAGLGLLTFSRIIRVGADMREDIEGTV</sequence>
<organism evidence="2 3">
    <name type="scientific">Streptomyces hebeiensis</name>
    <dbReference type="NCBI Taxonomy" id="229486"/>
    <lineage>
        <taxon>Bacteria</taxon>
        <taxon>Bacillati</taxon>
        <taxon>Actinomycetota</taxon>
        <taxon>Actinomycetes</taxon>
        <taxon>Kitasatosporales</taxon>
        <taxon>Streptomycetaceae</taxon>
        <taxon>Streptomyces</taxon>
    </lineage>
</organism>
<keyword evidence="1" id="KW-1133">Transmembrane helix</keyword>
<keyword evidence="1" id="KW-0472">Membrane</keyword>
<keyword evidence="1" id="KW-0812">Transmembrane</keyword>
<feature type="transmembrane region" description="Helical" evidence="1">
    <location>
        <begin position="175"/>
        <end position="195"/>
    </location>
</feature>
<protein>
    <recommendedName>
        <fullName evidence="4">DUF2975 domain-containing protein</fullName>
    </recommendedName>
</protein>
<feature type="transmembrane region" description="Helical" evidence="1">
    <location>
        <begin position="21"/>
        <end position="45"/>
    </location>
</feature>
<proteinExistence type="predicted"/>